<accession>A0A6A4X0J6</accession>
<evidence type="ECO:0000313" key="5">
    <source>
        <dbReference type="Proteomes" id="UP000440578"/>
    </source>
</evidence>
<comment type="caution">
    <text evidence="4">The sequence shown here is derived from an EMBL/GenBank/DDBJ whole genome shotgun (WGS) entry which is preliminary data.</text>
</comment>
<feature type="chain" id="PRO_5025581846" evidence="3">
    <location>
        <begin position="22"/>
        <end position="105"/>
    </location>
</feature>
<evidence type="ECO:0000256" key="2">
    <source>
        <dbReference type="PROSITE-ProRule" id="PRU00497"/>
    </source>
</evidence>
<dbReference type="PANTHER" id="PTHR10380">
    <property type="entry name" value="CUTICLE PROTEIN"/>
    <property type="match status" value="1"/>
</dbReference>
<dbReference type="Proteomes" id="UP000440578">
    <property type="component" value="Unassembled WGS sequence"/>
</dbReference>
<evidence type="ECO:0000256" key="1">
    <source>
        <dbReference type="ARBA" id="ARBA00022460"/>
    </source>
</evidence>
<dbReference type="Pfam" id="PF00379">
    <property type="entry name" value="Chitin_bind_4"/>
    <property type="match status" value="1"/>
</dbReference>
<dbReference type="InterPro" id="IPR050468">
    <property type="entry name" value="Cuticle_Struct_Prot"/>
</dbReference>
<keyword evidence="1 2" id="KW-0193">Cuticle</keyword>
<dbReference type="AlphaFoldDB" id="A0A6A4X0J6"/>
<dbReference type="PANTHER" id="PTHR10380:SF173">
    <property type="entry name" value="CUTICULAR PROTEIN 47EF, ISOFORM C-RELATED"/>
    <property type="match status" value="1"/>
</dbReference>
<reference evidence="4 5" key="1">
    <citation type="submission" date="2019-07" db="EMBL/GenBank/DDBJ databases">
        <title>Draft genome assembly of a fouling barnacle, Amphibalanus amphitrite (Darwin, 1854): The first reference genome for Thecostraca.</title>
        <authorList>
            <person name="Kim W."/>
        </authorList>
    </citation>
    <scope>NUCLEOTIDE SEQUENCE [LARGE SCALE GENOMIC DNA]</scope>
    <source>
        <strain evidence="4">SNU_AA5</strain>
        <tissue evidence="4">Soma without cirri and trophi</tissue>
    </source>
</reference>
<dbReference type="InterPro" id="IPR000618">
    <property type="entry name" value="Insect_cuticle"/>
</dbReference>
<dbReference type="PROSITE" id="PS51155">
    <property type="entry name" value="CHIT_BIND_RR_2"/>
    <property type="match status" value="1"/>
</dbReference>
<dbReference type="GO" id="GO:0062129">
    <property type="term" value="C:chitin-based extracellular matrix"/>
    <property type="evidence" value="ECO:0007669"/>
    <property type="project" value="TreeGrafter"/>
</dbReference>
<dbReference type="PRINTS" id="PR00947">
    <property type="entry name" value="CUTICLE"/>
</dbReference>
<sequence>MKLVVFFAVLVAAAARPQGDGAELLRYESQQNEDGSFQYNFETSDPILVDSAGQQRQIGDQAGIVMQGSYTFRTPEGQQVTIDWVADEKGFQPRGDAIPVAPQSS</sequence>
<feature type="signal peptide" evidence="3">
    <location>
        <begin position="1"/>
        <end position="21"/>
    </location>
</feature>
<dbReference type="GO" id="GO:0008010">
    <property type="term" value="F:structural constituent of chitin-based larval cuticle"/>
    <property type="evidence" value="ECO:0007669"/>
    <property type="project" value="TreeGrafter"/>
</dbReference>
<name>A0A6A4X0J6_AMPAM</name>
<evidence type="ECO:0000256" key="3">
    <source>
        <dbReference type="SAM" id="SignalP"/>
    </source>
</evidence>
<organism evidence="4 5">
    <name type="scientific">Amphibalanus amphitrite</name>
    <name type="common">Striped barnacle</name>
    <name type="synonym">Balanus amphitrite</name>
    <dbReference type="NCBI Taxonomy" id="1232801"/>
    <lineage>
        <taxon>Eukaryota</taxon>
        <taxon>Metazoa</taxon>
        <taxon>Ecdysozoa</taxon>
        <taxon>Arthropoda</taxon>
        <taxon>Crustacea</taxon>
        <taxon>Multicrustacea</taxon>
        <taxon>Cirripedia</taxon>
        <taxon>Thoracica</taxon>
        <taxon>Thoracicalcarea</taxon>
        <taxon>Balanomorpha</taxon>
        <taxon>Balanoidea</taxon>
        <taxon>Balanidae</taxon>
        <taxon>Amphibalaninae</taxon>
        <taxon>Amphibalanus</taxon>
    </lineage>
</organism>
<protein>
    <submittedName>
        <fullName evidence="4">Larval cuticle protein LCP-22</fullName>
    </submittedName>
</protein>
<keyword evidence="5" id="KW-1185">Reference proteome</keyword>
<keyword evidence="3" id="KW-0732">Signal</keyword>
<proteinExistence type="predicted"/>
<gene>
    <name evidence="4" type="primary">LCP22_1</name>
    <name evidence="4" type="ORF">FJT64_017492</name>
</gene>
<dbReference type="OrthoDB" id="6359117at2759"/>
<dbReference type="EMBL" id="VIIS01000219">
    <property type="protein sequence ID" value="KAF0311733.1"/>
    <property type="molecule type" value="Genomic_DNA"/>
</dbReference>
<evidence type="ECO:0000313" key="4">
    <source>
        <dbReference type="EMBL" id="KAF0311733.1"/>
    </source>
</evidence>